<feature type="compositionally biased region" description="Basic and acidic residues" evidence="2">
    <location>
        <begin position="347"/>
        <end position="356"/>
    </location>
</feature>
<feature type="region of interest" description="Disordered" evidence="2">
    <location>
        <begin position="321"/>
        <end position="365"/>
    </location>
</feature>
<protein>
    <submittedName>
        <fullName evidence="4">VPS53 subunit of GARP complex</fullName>
    </submittedName>
</protein>
<dbReference type="GO" id="GO:0005829">
    <property type="term" value="C:cytosol"/>
    <property type="evidence" value="ECO:0007669"/>
    <property type="project" value="GOC"/>
</dbReference>
<feature type="domain" description="Vps53 N-terminal" evidence="3">
    <location>
        <begin position="41"/>
        <end position="226"/>
    </location>
</feature>
<dbReference type="GO" id="GO:0042147">
    <property type="term" value="P:retrograde transport, endosome to Golgi"/>
    <property type="evidence" value="ECO:0007669"/>
    <property type="project" value="InterPro"/>
</dbReference>
<evidence type="ECO:0000313" key="4">
    <source>
        <dbReference type="Ensembl" id="ENSCLMP00005013672.1"/>
    </source>
</evidence>
<dbReference type="InterPro" id="IPR039766">
    <property type="entry name" value="Vps53"/>
</dbReference>
<dbReference type="InterPro" id="IPR007234">
    <property type="entry name" value="Vps53_N"/>
</dbReference>
<dbReference type="PANTHER" id="PTHR12820:SF0">
    <property type="entry name" value="VACUOLAR PROTEIN SORTING-ASSOCIATED PROTEIN 53 HOMOLOG"/>
    <property type="match status" value="1"/>
</dbReference>
<reference evidence="4" key="1">
    <citation type="submission" date="2025-08" db="UniProtKB">
        <authorList>
            <consortium name="Ensembl"/>
        </authorList>
    </citation>
    <scope>IDENTIFICATION</scope>
</reference>
<reference evidence="4" key="2">
    <citation type="submission" date="2025-09" db="UniProtKB">
        <authorList>
            <consortium name="Ensembl"/>
        </authorList>
    </citation>
    <scope>IDENTIFICATION</scope>
</reference>
<dbReference type="AlphaFoldDB" id="A0A8C2X5C0"/>
<accession>A0A8C2X5C0</accession>
<dbReference type="Proteomes" id="UP000694565">
    <property type="component" value="Unplaced"/>
</dbReference>
<dbReference type="PANTHER" id="PTHR12820">
    <property type="entry name" value="VACUOLAR SORTING PROTEIN 53"/>
    <property type="match status" value="1"/>
</dbReference>
<dbReference type="Ensembl" id="ENSCLMT00005014612.1">
    <property type="protein sequence ID" value="ENSCLMP00005013672.1"/>
    <property type="gene ID" value="ENSCLMG00005007127.1"/>
</dbReference>
<evidence type="ECO:0000259" key="3">
    <source>
        <dbReference type="Pfam" id="PF04100"/>
    </source>
</evidence>
<keyword evidence="1" id="KW-0175">Coiled coil</keyword>
<feature type="domain" description="Vps53 N-terminal" evidence="3">
    <location>
        <begin position="228"/>
        <end position="401"/>
    </location>
</feature>
<gene>
    <name evidence="4" type="primary">vps53</name>
</gene>
<organism evidence="4 5">
    <name type="scientific">Cyclopterus lumpus</name>
    <name type="common">Lumpsucker</name>
    <dbReference type="NCBI Taxonomy" id="8103"/>
    <lineage>
        <taxon>Eukaryota</taxon>
        <taxon>Metazoa</taxon>
        <taxon>Chordata</taxon>
        <taxon>Craniata</taxon>
        <taxon>Vertebrata</taxon>
        <taxon>Euteleostomi</taxon>
        <taxon>Actinopterygii</taxon>
        <taxon>Neopterygii</taxon>
        <taxon>Teleostei</taxon>
        <taxon>Neoteleostei</taxon>
        <taxon>Acanthomorphata</taxon>
        <taxon>Eupercaria</taxon>
        <taxon>Perciformes</taxon>
        <taxon>Cottioidei</taxon>
        <taxon>Cottales</taxon>
        <taxon>Cyclopteridae</taxon>
        <taxon>Cyclopterus</taxon>
    </lineage>
</organism>
<dbReference type="GO" id="GO:0000938">
    <property type="term" value="C:GARP complex"/>
    <property type="evidence" value="ECO:0007669"/>
    <property type="project" value="InterPro"/>
</dbReference>
<evidence type="ECO:0000313" key="5">
    <source>
        <dbReference type="Proteomes" id="UP000694565"/>
    </source>
</evidence>
<name>A0A8C2X5C0_CYCLU</name>
<dbReference type="GeneTree" id="ENSGT00390000015165"/>
<evidence type="ECO:0000256" key="1">
    <source>
        <dbReference type="SAM" id="Coils"/>
    </source>
</evidence>
<keyword evidence="5" id="KW-1185">Reference proteome</keyword>
<proteinExistence type="predicted"/>
<sequence>MMEEEELEFAEDLEAILHLTPEVQLAIEQVFPSQDPLDRSDFNAVEYINTLFPTEQSLANIDDVVSKIRLKIRRLDDNIRTVVRGQTNVGQDGRQALEEAQIAIQQLFGKIKDIKDKAEKSEQMVKEITRDIKQLDHAKRHLTTSITTLNHLHMLAGGVDSLEAMTRKRQYGEVANLLQGVVNVLEHFHKYMGIPQIRQLSERVKAAQSELGTQILADFEESFPSQGSKVAWLDKIDRRYAWIKRQLVDYEEKYGRMFPEEWCMTERIAVEFCHITRVELAKVMRTRAKEIEVKLLLFAIQRTTNFEVLLAKRFTGCTLTDTPGKKPESPLASTNPFLDDEGGEDVGADKDEDLAKPRKPKAPDNPFHGIVSKCFEPHLYVYIESQDKNLGELIDRFVADFRAQGPPKAGTEEGGAVLPSCADLFVYYKKCMVQCSQLSTGEPMIALTTIFQKFLREYAWKILSGNLPKSNSNSGGLTISSLLKEKEGSEAAKFTVDELCLICSILSTAEYCLATTQQLEEKLKEKVDKLLVERIHLTGEMDTFST</sequence>
<evidence type="ECO:0000256" key="2">
    <source>
        <dbReference type="SAM" id="MobiDB-lite"/>
    </source>
</evidence>
<feature type="coiled-coil region" evidence="1">
    <location>
        <begin position="97"/>
        <end position="138"/>
    </location>
</feature>
<dbReference type="Pfam" id="PF04100">
    <property type="entry name" value="Vps53_N"/>
    <property type="match status" value="2"/>
</dbReference>